<dbReference type="AlphaFoldDB" id="A0A1I2IJ13"/>
<evidence type="ECO:0000313" key="2">
    <source>
        <dbReference type="Proteomes" id="UP000199645"/>
    </source>
</evidence>
<reference evidence="1 2" key="1">
    <citation type="submission" date="2016-10" db="EMBL/GenBank/DDBJ databases">
        <authorList>
            <person name="de Groot N.N."/>
        </authorList>
    </citation>
    <scope>NUCLEOTIDE SEQUENCE [LARGE SCALE GENOMIC DNA]</scope>
    <source>
        <strain evidence="1 2">DSM 43019</strain>
    </source>
</reference>
<dbReference type="GO" id="GO:0016740">
    <property type="term" value="F:transferase activity"/>
    <property type="evidence" value="ECO:0007669"/>
    <property type="project" value="UniProtKB-KW"/>
</dbReference>
<dbReference type="EMBL" id="FONV01000010">
    <property type="protein sequence ID" value="SFF42214.1"/>
    <property type="molecule type" value="Genomic_DNA"/>
</dbReference>
<proteinExistence type="predicted"/>
<dbReference type="Proteomes" id="UP000199645">
    <property type="component" value="Unassembled WGS sequence"/>
</dbReference>
<sequence length="186" mass="20161">MDPRHRELAEIALRAAGGDYGLALAGGYAVREHGMGDRPSGDVDLFTDWQRRADFPAVADLVIKALTDNGYAVHVDARADTFARLLVSRSDEPDTEPQKMELAADWRAHPPVTLNVGPVLHPDDAVGNKMAALYGRALARDFLDIDAVLASGRYTSDQLLRLIEHADPGFDLATFADVLGSGRPDQ</sequence>
<dbReference type="STRING" id="35752.SAMN05421541_110103"/>
<keyword evidence="1" id="KW-0808">Transferase</keyword>
<gene>
    <name evidence="1" type="ORF">SAMN05421541_110103</name>
</gene>
<evidence type="ECO:0000313" key="1">
    <source>
        <dbReference type="EMBL" id="SFF42214.1"/>
    </source>
</evidence>
<accession>A0A1I2IJ13</accession>
<keyword evidence="2" id="KW-1185">Reference proteome</keyword>
<dbReference type="Pfam" id="PF08843">
    <property type="entry name" value="AbiEii"/>
    <property type="match status" value="1"/>
</dbReference>
<organism evidence="1 2">
    <name type="scientific">Actinoplanes philippinensis</name>
    <dbReference type="NCBI Taxonomy" id="35752"/>
    <lineage>
        <taxon>Bacteria</taxon>
        <taxon>Bacillati</taxon>
        <taxon>Actinomycetota</taxon>
        <taxon>Actinomycetes</taxon>
        <taxon>Micromonosporales</taxon>
        <taxon>Micromonosporaceae</taxon>
        <taxon>Actinoplanes</taxon>
    </lineage>
</organism>
<name>A0A1I2IJ13_9ACTN</name>
<protein>
    <submittedName>
        <fullName evidence="1">Nucleotidyl transferase AbiEii toxin, Type IV TA system</fullName>
    </submittedName>
</protein>
<dbReference type="InterPro" id="IPR014942">
    <property type="entry name" value="AbiEii"/>
</dbReference>